<dbReference type="PANTHER" id="PTHR45830">
    <property type="entry name" value="SERPENTINE RECEPTOR, CLASS I"/>
    <property type="match status" value="1"/>
</dbReference>
<protein>
    <recommendedName>
        <fullName evidence="4">G protein-coupled receptor</fullName>
    </recommendedName>
</protein>
<gene>
    <name evidence="2" type="ORF">PMAYCL1PPCAC_08421</name>
</gene>
<keyword evidence="3" id="KW-1185">Reference proteome</keyword>
<dbReference type="Proteomes" id="UP001328107">
    <property type="component" value="Unassembled WGS sequence"/>
</dbReference>
<keyword evidence="1" id="KW-1133">Transmembrane helix</keyword>
<dbReference type="AlphaFoldDB" id="A0AAN5CE15"/>
<keyword evidence="1" id="KW-0812">Transmembrane</keyword>
<evidence type="ECO:0000313" key="2">
    <source>
        <dbReference type="EMBL" id="GMR38226.1"/>
    </source>
</evidence>
<name>A0AAN5CE15_9BILA</name>
<proteinExistence type="predicted"/>
<feature type="transmembrane region" description="Helical" evidence="1">
    <location>
        <begin position="40"/>
        <end position="61"/>
    </location>
</feature>
<feature type="transmembrane region" description="Helical" evidence="1">
    <location>
        <begin position="81"/>
        <end position="105"/>
    </location>
</feature>
<organism evidence="2 3">
    <name type="scientific">Pristionchus mayeri</name>
    <dbReference type="NCBI Taxonomy" id="1317129"/>
    <lineage>
        <taxon>Eukaryota</taxon>
        <taxon>Metazoa</taxon>
        <taxon>Ecdysozoa</taxon>
        <taxon>Nematoda</taxon>
        <taxon>Chromadorea</taxon>
        <taxon>Rhabditida</taxon>
        <taxon>Rhabditina</taxon>
        <taxon>Diplogasteromorpha</taxon>
        <taxon>Diplogasteroidea</taxon>
        <taxon>Neodiplogasteridae</taxon>
        <taxon>Pristionchus</taxon>
    </lineage>
</organism>
<evidence type="ECO:0000256" key="1">
    <source>
        <dbReference type="SAM" id="Phobius"/>
    </source>
</evidence>
<accession>A0AAN5CE15</accession>
<evidence type="ECO:0000313" key="3">
    <source>
        <dbReference type="Proteomes" id="UP001328107"/>
    </source>
</evidence>
<dbReference type="EMBL" id="BTRK01000002">
    <property type="protein sequence ID" value="GMR38226.1"/>
    <property type="molecule type" value="Genomic_DNA"/>
</dbReference>
<sequence>MCLMLNEWVMCVVVRVYPLMPYPALYCDGLLCRLELSQQAVVTFLAAFVILPNPPFEFLLLRMHQKMVFGTTSSARLSIRVQWGMMLTLVALLVLNVAGFGIFGISSAKIYEISNRPDLEWLSARGGQLLIFGD</sequence>
<comment type="caution">
    <text evidence="2">The sequence shown here is derived from an EMBL/GenBank/DDBJ whole genome shotgun (WGS) entry which is preliminary data.</text>
</comment>
<dbReference type="PANTHER" id="PTHR45830:SF15">
    <property type="entry name" value="SERPENTINE RECEPTOR, CLASS I"/>
    <property type="match status" value="1"/>
</dbReference>
<keyword evidence="1" id="KW-0472">Membrane</keyword>
<feature type="non-terminal residue" evidence="2">
    <location>
        <position position="134"/>
    </location>
</feature>
<evidence type="ECO:0008006" key="4">
    <source>
        <dbReference type="Google" id="ProtNLM"/>
    </source>
</evidence>
<reference evidence="3" key="1">
    <citation type="submission" date="2022-10" db="EMBL/GenBank/DDBJ databases">
        <title>Genome assembly of Pristionchus species.</title>
        <authorList>
            <person name="Yoshida K."/>
            <person name="Sommer R.J."/>
        </authorList>
    </citation>
    <scope>NUCLEOTIDE SEQUENCE [LARGE SCALE GENOMIC DNA]</scope>
    <source>
        <strain evidence="3">RS5460</strain>
    </source>
</reference>